<dbReference type="STRING" id="1071382.H2ATR9"/>
<feature type="coiled-coil region" evidence="1">
    <location>
        <begin position="273"/>
        <end position="300"/>
    </location>
</feature>
<keyword evidence="4" id="KW-1185">Reference proteome</keyword>
<evidence type="ECO:0000313" key="3">
    <source>
        <dbReference type="EMBL" id="CCF57769.1"/>
    </source>
</evidence>
<accession>H2ATR9</accession>
<name>H2ATR9_KAZAF</name>
<keyword evidence="1" id="KW-0175">Coiled coil</keyword>
<evidence type="ECO:0000256" key="1">
    <source>
        <dbReference type="SAM" id="Coils"/>
    </source>
</evidence>
<dbReference type="InParanoid" id="H2ATR9"/>
<evidence type="ECO:0000313" key="4">
    <source>
        <dbReference type="Proteomes" id="UP000005220"/>
    </source>
</evidence>
<organism evidence="3 4">
    <name type="scientific">Kazachstania africana (strain ATCC 22294 / BCRC 22015 / CBS 2517 / CECT 1963 / NBRC 1671 / NRRL Y-8276)</name>
    <name type="common">Yeast</name>
    <name type="synonym">Kluyveromyces africanus</name>
    <dbReference type="NCBI Taxonomy" id="1071382"/>
    <lineage>
        <taxon>Eukaryota</taxon>
        <taxon>Fungi</taxon>
        <taxon>Dikarya</taxon>
        <taxon>Ascomycota</taxon>
        <taxon>Saccharomycotina</taxon>
        <taxon>Saccharomycetes</taxon>
        <taxon>Saccharomycetales</taxon>
        <taxon>Saccharomycetaceae</taxon>
        <taxon>Kazachstania</taxon>
    </lineage>
</organism>
<feature type="compositionally biased region" description="Basic residues" evidence="2">
    <location>
        <begin position="250"/>
        <end position="265"/>
    </location>
</feature>
<proteinExistence type="predicted"/>
<dbReference type="eggNOG" id="ENOG502S7IW">
    <property type="taxonomic scope" value="Eukaryota"/>
</dbReference>
<dbReference type="AlphaFoldDB" id="H2ATR9"/>
<evidence type="ECO:0000256" key="2">
    <source>
        <dbReference type="SAM" id="MobiDB-lite"/>
    </source>
</evidence>
<sequence length="387" mass="45130">MAHTNHKSHNTKLHDEKELSSSVRDLLNDEMFNKGTHEANAIVSQLKFQECQALFIESSFVESLNKMHECGYLEKDLLSSNYDVFKLFVNNCENIEDFKMLGAELQIIASETFECEMMDLLPLQDSSSSLLLMKFLHCCSKTLHLDGTTKTEKSIELQSFVKNLINKNVRSSLNDNDFVYYMTSLYIFQIEIGLLSNKPTQDLYFALCNSIPNLSSSLLKMDIHGINAQQDILNKLDECQELRKDYHHRHSNHYHEKIQKRRNSTKLRSLPSKSMEEAELKRLKEENETYRNQTEESSHTTLTHVVSHWNAKLHQLLQQFPQFQEIRAVLDFLKKYRQHTYVLAFLLGIILINRKFGRIKGIIRYISRILKSLLPQLLQLLQTLTAV</sequence>
<gene>
    <name evidence="3" type="primary">KAFR0D01230</name>
    <name evidence="3" type="ORF">KAFR_0D01230</name>
</gene>
<dbReference type="EMBL" id="HE650824">
    <property type="protein sequence ID" value="CCF57769.1"/>
    <property type="molecule type" value="Genomic_DNA"/>
</dbReference>
<dbReference type="Proteomes" id="UP000005220">
    <property type="component" value="Chromosome 4"/>
</dbReference>
<dbReference type="HOGENOM" id="CLU_756682_0_0_1"/>
<feature type="region of interest" description="Disordered" evidence="2">
    <location>
        <begin position="250"/>
        <end position="271"/>
    </location>
</feature>
<dbReference type="KEGG" id="kaf:KAFR_0D01230"/>
<dbReference type="GeneID" id="13885727"/>
<reference evidence="3 4" key="1">
    <citation type="journal article" date="2011" name="Proc. Natl. Acad. Sci. U.S.A.">
        <title>Evolutionary erosion of yeast sex chromosomes by mating-type switching accidents.</title>
        <authorList>
            <person name="Gordon J.L."/>
            <person name="Armisen D."/>
            <person name="Proux-Wera E."/>
            <person name="Oheigeartaigh S.S."/>
            <person name="Byrne K.P."/>
            <person name="Wolfe K.H."/>
        </authorList>
    </citation>
    <scope>NUCLEOTIDE SEQUENCE [LARGE SCALE GENOMIC DNA]</scope>
    <source>
        <strain evidence="4">ATCC 22294 / BCRC 22015 / CBS 2517 / CECT 1963 / NBRC 1671 / NRRL Y-8276</strain>
    </source>
</reference>
<dbReference type="FunCoup" id="H2ATR9">
    <property type="interactions" value="50"/>
</dbReference>
<protein>
    <submittedName>
        <fullName evidence="3">Uncharacterized protein</fullName>
    </submittedName>
</protein>
<dbReference type="OrthoDB" id="4067660at2759"/>
<dbReference type="RefSeq" id="XP_003956904.1">
    <property type="nucleotide sequence ID" value="XM_003956855.1"/>
</dbReference>